<dbReference type="Pfam" id="PF13176">
    <property type="entry name" value="TPR_7"/>
    <property type="match status" value="1"/>
</dbReference>
<dbReference type="GO" id="GO:0006515">
    <property type="term" value="P:protein quality control for misfolded or incompletely synthesized proteins"/>
    <property type="evidence" value="ECO:0007669"/>
    <property type="project" value="TreeGrafter"/>
</dbReference>
<comment type="caution">
    <text evidence="4">The sequence shown here is derived from an EMBL/GenBank/DDBJ whole genome shotgun (WGS) entry which is preliminary data.</text>
</comment>
<evidence type="ECO:0000313" key="5">
    <source>
        <dbReference type="Proteomes" id="UP001283341"/>
    </source>
</evidence>
<dbReference type="InterPro" id="IPR019734">
    <property type="entry name" value="TPR_rpt"/>
</dbReference>
<dbReference type="Gene3D" id="1.25.40.10">
    <property type="entry name" value="Tetratricopeptide repeat domain"/>
    <property type="match status" value="1"/>
</dbReference>
<feature type="region of interest" description="Disordered" evidence="2">
    <location>
        <begin position="260"/>
        <end position="286"/>
    </location>
</feature>
<name>A0AAE0IIN5_9PEZI</name>
<dbReference type="SMART" id="SM00028">
    <property type="entry name" value="TPR"/>
    <property type="match status" value="2"/>
</dbReference>
<evidence type="ECO:0000313" key="4">
    <source>
        <dbReference type="EMBL" id="KAK3325452.1"/>
    </source>
</evidence>
<evidence type="ECO:0000256" key="3">
    <source>
        <dbReference type="SAM" id="Phobius"/>
    </source>
</evidence>
<protein>
    <submittedName>
        <fullName evidence="4">Uncharacterized protein</fullName>
    </submittedName>
</protein>
<dbReference type="AlphaFoldDB" id="A0AAE0IIN5"/>
<keyword evidence="3" id="KW-0472">Membrane</keyword>
<evidence type="ECO:0000256" key="2">
    <source>
        <dbReference type="SAM" id="MobiDB-lite"/>
    </source>
</evidence>
<dbReference type="InterPro" id="IPR040201">
    <property type="entry name" value="Mrg3-like"/>
</dbReference>
<accession>A0AAE0IIN5</accession>
<keyword evidence="1" id="KW-0802">TPR repeat</keyword>
<dbReference type="GO" id="GO:0031942">
    <property type="term" value="C:i-AAA complex"/>
    <property type="evidence" value="ECO:0007669"/>
    <property type="project" value="TreeGrafter"/>
</dbReference>
<dbReference type="PANTHER" id="PTHR28142:SF1">
    <property type="entry name" value="MITOCHONDRIAL INNER MEMBRANE I-AAA PROTEASE SUPERCOMPLEX SUBUNIT MGR3-RELATED"/>
    <property type="match status" value="1"/>
</dbReference>
<dbReference type="InterPro" id="IPR011990">
    <property type="entry name" value="TPR-like_helical_dom_sf"/>
</dbReference>
<dbReference type="PANTHER" id="PTHR28142">
    <property type="entry name" value="MITOCHONDRIAL INNER MEMBRANE I-AAA PROTEASE SUPERCOMPLEX SUBUNIT MGR3-RELATED"/>
    <property type="match status" value="1"/>
</dbReference>
<dbReference type="GO" id="GO:0051787">
    <property type="term" value="F:misfolded protein binding"/>
    <property type="evidence" value="ECO:0007669"/>
    <property type="project" value="TreeGrafter"/>
</dbReference>
<feature type="transmembrane region" description="Helical" evidence="3">
    <location>
        <begin position="127"/>
        <end position="149"/>
    </location>
</feature>
<reference evidence="4" key="2">
    <citation type="submission" date="2023-06" db="EMBL/GenBank/DDBJ databases">
        <authorList>
            <consortium name="Lawrence Berkeley National Laboratory"/>
            <person name="Haridas S."/>
            <person name="Hensen N."/>
            <person name="Bonometti L."/>
            <person name="Westerberg I."/>
            <person name="Brannstrom I.O."/>
            <person name="Guillou S."/>
            <person name="Cros-Aarteil S."/>
            <person name="Calhoun S."/>
            <person name="Kuo A."/>
            <person name="Mondo S."/>
            <person name="Pangilinan J."/>
            <person name="Riley R."/>
            <person name="Labutti K."/>
            <person name="Andreopoulos B."/>
            <person name="Lipzen A."/>
            <person name="Chen C."/>
            <person name="Yanf M."/>
            <person name="Daum C."/>
            <person name="Ng V."/>
            <person name="Clum A."/>
            <person name="Steindorff A."/>
            <person name="Ohm R."/>
            <person name="Martin F."/>
            <person name="Silar P."/>
            <person name="Natvig D."/>
            <person name="Lalanne C."/>
            <person name="Gautier V."/>
            <person name="Ament-Velasquez S.L."/>
            <person name="Kruys A."/>
            <person name="Hutchinson M.I."/>
            <person name="Powell A.J."/>
            <person name="Barry K."/>
            <person name="Miller A.N."/>
            <person name="Grigoriev I.V."/>
            <person name="Debuchy R."/>
            <person name="Gladieux P."/>
            <person name="Thoren M.H."/>
            <person name="Johannesson H."/>
        </authorList>
    </citation>
    <scope>NUCLEOTIDE SEQUENCE</scope>
    <source>
        <strain evidence="4">CBS 118394</strain>
    </source>
</reference>
<sequence>MSAARIAQDVRGLTPGPTTPWSLGRQLAGRAPTPLRYSSSPLLLRLELIQRRRIGLVSRQCRRLGTTRKIESNNNRDPKNGSRPPPPRPPSFSRFVFRAIFAGFKDVGKAMRGASLKGLYKQNPGELVLALVLLAGCAGIIVYVVYAYFTYFYSEQFTRYPDPVAKALRRALYYSNYNPDPKLALKNYRKAIELCDELNVDPFTDEVMGIKIQLAAWLERIDNHANAIKILENLRGDCLRWVELMERHVKEGTIAQALNLMPPSNLKERPKAETSSPAQDGKPVQVPEEVMESLWGKRTRILGKAVGISVKLAELYSDEHVLKKDKAHDRLVWAVETALAELRRRTTEGLKQGEGEWMTSEQIGGALESLGHSYETRSQFELALPLFLQALRLSHNPCHSAVLMNNIAICFAQHPVMGPSAAALDNSIAVEKPVSSATPAERRASYLDSARRWATNANRHASEPQGEERTAECDEACAVSLCNLGDFASLGGNSAEARRMFEQAITLSKRVGFEPGVAQAEAGLKMVPKSDS</sequence>
<evidence type="ECO:0000256" key="1">
    <source>
        <dbReference type="PROSITE-ProRule" id="PRU00339"/>
    </source>
</evidence>
<keyword evidence="3" id="KW-1133">Transmembrane helix</keyword>
<dbReference type="Proteomes" id="UP001283341">
    <property type="component" value="Unassembled WGS sequence"/>
</dbReference>
<dbReference type="Pfam" id="PF13181">
    <property type="entry name" value="TPR_8"/>
    <property type="match status" value="1"/>
</dbReference>
<dbReference type="CDD" id="cd24145">
    <property type="entry name" value="Mgr3-like"/>
    <property type="match status" value="1"/>
</dbReference>
<keyword evidence="5" id="KW-1185">Reference proteome</keyword>
<feature type="region of interest" description="Disordered" evidence="2">
    <location>
        <begin position="1"/>
        <end position="26"/>
    </location>
</feature>
<dbReference type="SUPFAM" id="SSF48452">
    <property type="entry name" value="TPR-like"/>
    <property type="match status" value="1"/>
</dbReference>
<dbReference type="EMBL" id="JAUEDM010000002">
    <property type="protein sequence ID" value="KAK3325452.1"/>
    <property type="molecule type" value="Genomic_DNA"/>
</dbReference>
<feature type="repeat" description="TPR" evidence="1">
    <location>
        <begin position="364"/>
        <end position="397"/>
    </location>
</feature>
<reference evidence="4" key="1">
    <citation type="journal article" date="2023" name="Mol. Phylogenet. Evol.">
        <title>Genome-scale phylogeny and comparative genomics of the fungal order Sordariales.</title>
        <authorList>
            <person name="Hensen N."/>
            <person name="Bonometti L."/>
            <person name="Westerberg I."/>
            <person name="Brannstrom I.O."/>
            <person name="Guillou S."/>
            <person name="Cros-Aarteil S."/>
            <person name="Calhoun S."/>
            <person name="Haridas S."/>
            <person name="Kuo A."/>
            <person name="Mondo S."/>
            <person name="Pangilinan J."/>
            <person name="Riley R."/>
            <person name="LaButti K."/>
            <person name="Andreopoulos B."/>
            <person name="Lipzen A."/>
            <person name="Chen C."/>
            <person name="Yan M."/>
            <person name="Daum C."/>
            <person name="Ng V."/>
            <person name="Clum A."/>
            <person name="Steindorff A."/>
            <person name="Ohm R.A."/>
            <person name="Martin F."/>
            <person name="Silar P."/>
            <person name="Natvig D.O."/>
            <person name="Lalanne C."/>
            <person name="Gautier V."/>
            <person name="Ament-Velasquez S.L."/>
            <person name="Kruys A."/>
            <person name="Hutchinson M.I."/>
            <person name="Powell A.J."/>
            <person name="Barry K."/>
            <person name="Miller A.N."/>
            <person name="Grigoriev I.V."/>
            <person name="Debuchy R."/>
            <person name="Gladieux P."/>
            <person name="Hiltunen Thoren M."/>
            <person name="Johannesson H."/>
        </authorList>
    </citation>
    <scope>NUCLEOTIDE SEQUENCE</scope>
    <source>
        <strain evidence="4">CBS 118394</strain>
    </source>
</reference>
<organism evidence="4 5">
    <name type="scientific">Apodospora peruviana</name>
    <dbReference type="NCBI Taxonomy" id="516989"/>
    <lineage>
        <taxon>Eukaryota</taxon>
        <taxon>Fungi</taxon>
        <taxon>Dikarya</taxon>
        <taxon>Ascomycota</taxon>
        <taxon>Pezizomycotina</taxon>
        <taxon>Sordariomycetes</taxon>
        <taxon>Sordariomycetidae</taxon>
        <taxon>Sordariales</taxon>
        <taxon>Lasiosphaeriaceae</taxon>
        <taxon>Apodospora</taxon>
    </lineage>
</organism>
<feature type="region of interest" description="Disordered" evidence="2">
    <location>
        <begin position="66"/>
        <end position="90"/>
    </location>
</feature>
<keyword evidence="3" id="KW-0812">Transmembrane</keyword>
<proteinExistence type="predicted"/>
<gene>
    <name evidence="4" type="ORF">B0H66DRAFT_124460</name>
</gene>
<dbReference type="PROSITE" id="PS50005">
    <property type="entry name" value="TPR"/>
    <property type="match status" value="1"/>
</dbReference>
<feature type="compositionally biased region" description="Basic and acidic residues" evidence="2">
    <location>
        <begin position="68"/>
        <end position="80"/>
    </location>
</feature>